<comment type="caution">
    <text evidence="1">The sequence shown here is derived from an EMBL/GenBank/DDBJ whole genome shotgun (WGS) entry which is preliminary data.</text>
</comment>
<proteinExistence type="predicted"/>
<dbReference type="EMBL" id="JBHTHZ010000005">
    <property type="protein sequence ID" value="MFD0794090.1"/>
    <property type="molecule type" value="Genomic_DNA"/>
</dbReference>
<evidence type="ECO:0000313" key="1">
    <source>
        <dbReference type="EMBL" id="MFD0794090.1"/>
    </source>
</evidence>
<evidence type="ECO:0000313" key="2">
    <source>
        <dbReference type="Proteomes" id="UP001597010"/>
    </source>
</evidence>
<gene>
    <name evidence="1" type="ORF">ACFQZX_10710</name>
</gene>
<reference evidence="2" key="1">
    <citation type="journal article" date="2019" name="Int. J. Syst. Evol. Microbiol.">
        <title>The Global Catalogue of Microorganisms (GCM) 10K type strain sequencing project: providing services to taxonomists for standard genome sequencing and annotation.</title>
        <authorList>
            <consortium name="The Broad Institute Genomics Platform"/>
            <consortium name="The Broad Institute Genome Sequencing Center for Infectious Disease"/>
            <person name="Wu L."/>
            <person name="Ma J."/>
        </authorList>
    </citation>
    <scope>NUCLEOTIDE SEQUENCE [LARGE SCALE GENOMIC DNA]</scope>
    <source>
        <strain evidence="2">CCUG 61484</strain>
    </source>
</reference>
<sequence length="792" mass="91926">MDLKQYSSSPLQMRLSFHMVIEHLERVASAGEGLQAKRARQLLMELEPFPELREGTTDISAIESNATLIKDLLADIFPEILTYNEIKAITIPFQDVLLNPTKRLQGILEEAGPNFDINIRDFNDHQVYINTCCIILNEHYGTNFNFSRPLFYDIPNKQGIMKHYRILYNADFMELVPTAIAPEITQADIELLRDNFNDLELWKKYFPENSWILKGFAIVNLYDATVENAVSALKGTLLGADYGDDLKNKILEVFRSIYKIPDLNIGFTSFNEAENTFTLATFNPQLKSYLLPNGVEEECFESICMKSMPKLVEDKVYLAISDVPKFLQSDPENLMAQRFLDQGIYSMIFAPVVKNGHLLGIIELVSPRVGDLNSINANQLEIVMPYITDTIERQYSFMQSRIQALIQNEYTTIHPSVYWKFRKEAIKFIKYNAQKRDYLLKEITFTDVYPLYGQIDIKGSSETRNYSVQLDLQAQLTALIPIVEQLQPQSNESDIKQNVHNLQELVMDVQSALKADTEQFIQAYLETHIHPLLKDVYALQPVAQKKNIDNYFLQAGKTGDFHHNRRKYENTVGLINEKMAMLLDRAQTEAQAMFPHYYERFKTDGVEHNMYVGASIAPAKKYNNTYLYNLRLWQLQVMCQMELEHHYFKDTLPYPLNVTSLILVFNQPMSIRFRMDEKRFDVDGSYNARFEIVKKRIDKAFIKNTSERLTAIGKITIVYSNHEEEVEYLNYIRFLQSNKLLEDEIEMLEVEDLQAVSGLKALRVRIRYNTSLPVRNFFTYQELTKQNATFSL</sequence>
<accession>A0ABW3ATB8</accession>
<keyword evidence="2" id="KW-1185">Reference proteome</keyword>
<protein>
    <submittedName>
        <fullName evidence="1">GAF domain-containing protein</fullName>
    </submittedName>
</protein>
<organism evidence="1 2">
    <name type="scientific">Mucilaginibacter litoreus</name>
    <dbReference type="NCBI Taxonomy" id="1048221"/>
    <lineage>
        <taxon>Bacteria</taxon>
        <taxon>Pseudomonadati</taxon>
        <taxon>Bacteroidota</taxon>
        <taxon>Sphingobacteriia</taxon>
        <taxon>Sphingobacteriales</taxon>
        <taxon>Sphingobacteriaceae</taxon>
        <taxon>Mucilaginibacter</taxon>
    </lineage>
</organism>
<dbReference type="Proteomes" id="UP001597010">
    <property type="component" value="Unassembled WGS sequence"/>
</dbReference>
<dbReference type="RefSeq" id="WP_377114868.1">
    <property type="nucleotide sequence ID" value="NZ_JBHTHZ010000005.1"/>
</dbReference>
<name>A0ABW3ATB8_9SPHI</name>
<dbReference type="SUPFAM" id="SSF55781">
    <property type="entry name" value="GAF domain-like"/>
    <property type="match status" value="1"/>
</dbReference>